<sequence>MGRVYRKDKNQKNRSGLGHAITRKHSRVREQRKMQVGHLHTVDRAGDSSIVKDSVTGLSDLDELVAQAELSHQKFEAHRERGDAVLVEGQSLRKIGATEEEKMAMYSKKHLLRIPRRPFWTKSMTAEEINIQEHRAFQVWRKSLAELESDARLVFTPFEKNPEIWRQLWRVVERSDVIIQIVDARNPLLFFSNDLTRYVKEIAYRQKQGKESLLIINKADLIPEFLRKLWAKYFLSIKLPFFYFSALKSLDEVQEAIENEEEGKEALPYPEVKKPPIPSDPSSIPAASSETQSEPSPSEDEASPNLSTTPTIDPTSLFSSEVHSRLDLLSLLESLRPSGMSHITVGMVGYPNVGKSSIVNVLTAHTRYRARVGATPGKTKHFQTFNLSDTLSLCDCPGLVFPSFSSTPAELVCNGILPVDQLRDFITPSSLMFQRIPLDIIEKVYSLHLTPKQREQLLTMRAHGKQEGGRVSDEYTRAVLSIIGICKGYTAVKGGVDVPRTARVVLKDHVKGLLLWCTAPPGVKKDTAKESQASKEDESEYEYEYEEESSDKK</sequence>
<dbReference type="InterPro" id="IPR027417">
    <property type="entry name" value="P-loop_NTPase"/>
</dbReference>
<keyword evidence="4" id="KW-0342">GTP-binding</keyword>
<keyword evidence="3" id="KW-0378">Hydrolase</keyword>
<dbReference type="EMBL" id="BQXS01011736">
    <property type="protein sequence ID" value="GKT16191.1"/>
    <property type="molecule type" value="Genomic_DNA"/>
</dbReference>
<dbReference type="PANTHER" id="PTHR45709:SF2">
    <property type="entry name" value="LARGE SUBUNIT GTPASE 1 HOMOLOG"/>
    <property type="match status" value="1"/>
</dbReference>
<dbReference type="InterPro" id="IPR043358">
    <property type="entry name" value="GNL1-like"/>
</dbReference>
<accession>A0ABQ5JTC8</accession>
<keyword evidence="1" id="KW-0963">Cytoplasm</keyword>
<keyword evidence="2" id="KW-0547">Nucleotide-binding</keyword>
<reference evidence="7" key="1">
    <citation type="submission" date="2022-03" db="EMBL/GenBank/DDBJ databases">
        <title>Draft genome sequence of Aduncisulcus paluster, a free-living microaerophilic Fornicata.</title>
        <authorList>
            <person name="Yuyama I."/>
            <person name="Kume K."/>
            <person name="Tamura T."/>
            <person name="Inagaki Y."/>
            <person name="Hashimoto T."/>
        </authorList>
    </citation>
    <scope>NUCLEOTIDE SEQUENCE</scope>
    <source>
        <strain evidence="7">NY0171</strain>
    </source>
</reference>
<name>A0ABQ5JTC8_9EUKA</name>
<dbReference type="Gene3D" id="3.40.50.300">
    <property type="entry name" value="P-loop containing nucleotide triphosphate hydrolases"/>
    <property type="match status" value="1"/>
</dbReference>
<dbReference type="SUPFAM" id="SSF52540">
    <property type="entry name" value="P-loop containing nucleoside triphosphate hydrolases"/>
    <property type="match status" value="1"/>
</dbReference>
<evidence type="ECO:0000313" key="7">
    <source>
        <dbReference type="EMBL" id="GKT16191.1"/>
    </source>
</evidence>
<feature type="domain" description="G" evidence="6">
    <location>
        <begin position="344"/>
        <end position="400"/>
    </location>
</feature>
<dbReference type="PANTHER" id="PTHR45709">
    <property type="entry name" value="LARGE SUBUNIT GTPASE 1 HOMOLOG-RELATED"/>
    <property type="match status" value="1"/>
</dbReference>
<proteinExistence type="predicted"/>
<feature type="compositionally biased region" description="Basic and acidic residues" evidence="5">
    <location>
        <begin position="523"/>
        <end position="536"/>
    </location>
</feature>
<evidence type="ECO:0000256" key="3">
    <source>
        <dbReference type="ARBA" id="ARBA00022801"/>
    </source>
</evidence>
<feature type="compositionally biased region" description="Acidic residues" evidence="5">
    <location>
        <begin position="537"/>
        <end position="553"/>
    </location>
</feature>
<protein>
    <submittedName>
        <fullName evidence="7">Large subunit GTPase 1</fullName>
    </submittedName>
</protein>
<dbReference type="Pfam" id="PF01926">
    <property type="entry name" value="MMR_HSR1"/>
    <property type="match status" value="1"/>
</dbReference>
<organism evidence="7 8">
    <name type="scientific">Aduncisulcus paluster</name>
    <dbReference type="NCBI Taxonomy" id="2918883"/>
    <lineage>
        <taxon>Eukaryota</taxon>
        <taxon>Metamonada</taxon>
        <taxon>Carpediemonas-like organisms</taxon>
        <taxon>Aduncisulcus</taxon>
    </lineage>
</organism>
<gene>
    <name evidence="7" type="ORF">ADUPG1_010870</name>
</gene>
<evidence type="ECO:0000259" key="6">
    <source>
        <dbReference type="Pfam" id="PF01926"/>
    </source>
</evidence>
<evidence type="ECO:0000256" key="2">
    <source>
        <dbReference type="ARBA" id="ARBA00022741"/>
    </source>
</evidence>
<dbReference type="PRINTS" id="PR00326">
    <property type="entry name" value="GTP1OBG"/>
</dbReference>
<dbReference type="InterPro" id="IPR006073">
    <property type="entry name" value="GTP-bd"/>
</dbReference>
<dbReference type="CDD" id="cd01857">
    <property type="entry name" value="HSR1_MMR1"/>
    <property type="match status" value="1"/>
</dbReference>
<feature type="compositionally biased region" description="Polar residues" evidence="5">
    <location>
        <begin position="305"/>
        <end position="314"/>
    </location>
</feature>
<evidence type="ECO:0000256" key="4">
    <source>
        <dbReference type="ARBA" id="ARBA00023134"/>
    </source>
</evidence>
<feature type="region of interest" description="Disordered" evidence="5">
    <location>
        <begin position="520"/>
        <end position="553"/>
    </location>
</feature>
<evidence type="ECO:0000256" key="5">
    <source>
        <dbReference type="SAM" id="MobiDB-lite"/>
    </source>
</evidence>
<feature type="compositionally biased region" description="Low complexity" evidence="5">
    <location>
        <begin position="280"/>
        <end position="296"/>
    </location>
</feature>
<evidence type="ECO:0000256" key="1">
    <source>
        <dbReference type="ARBA" id="ARBA00022490"/>
    </source>
</evidence>
<comment type="caution">
    <text evidence="7">The sequence shown here is derived from an EMBL/GenBank/DDBJ whole genome shotgun (WGS) entry which is preliminary data.</text>
</comment>
<keyword evidence="8" id="KW-1185">Reference proteome</keyword>
<evidence type="ECO:0000313" key="8">
    <source>
        <dbReference type="Proteomes" id="UP001057375"/>
    </source>
</evidence>
<dbReference type="Proteomes" id="UP001057375">
    <property type="component" value="Unassembled WGS sequence"/>
</dbReference>
<feature type="region of interest" description="Disordered" evidence="5">
    <location>
        <begin position="259"/>
        <end position="314"/>
    </location>
</feature>